<dbReference type="Pfam" id="PF00643">
    <property type="entry name" value="zf-B_box"/>
    <property type="match status" value="1"/>
</dbReference>
<keyword evidence="3" id="KW-0862">Zinc</keyword>
<dbReference type="CDD" id="cd19769">
    <property type="entry name" value="Bbox2_TRIM16-like"/>
    <property type="match status" value="1"/>
</dbReference>
<dbReference type="PROSITE" id="PS00518">
    <property type="entry name" value="ZF_RING_1"/>
    <property type="match status" value="1"/>
</dbReference>
<keyword evidence="2 4" id="KW-0863">Zinc-finger</keyword>
<dbReference type="SUPFAM" id="SSF57845">
    <property type="entry name" value="B-box zinc-binding domain"/>
    <property type="match status" value="1"/>
</dbReference>
<dbReference type="SMART" id="SM00184">
    <property type="entry name" value="RING"/>
    <property type="match status" value="1"/>
</dbReference>
<protein>
    <submittedName>
        <fullName evidence="7">Uncharacterized protein</fullName>
    </submittedName>
</protein>
<organism evidence="7 8">
    <name type="scientific">Erpetoichthys calabaricus</name>
    <name type="common">Rope fish</name>
    <name type="synonym">Calamoichthys calabaricus</name>
    <dbReference type="NCBI Taxonomy" id="27687"/>
    <lineage>
        <taxon>Eukaryota</taxon>
        <taxon>Metazoa</taxon>
        <taxon>Chordata</taxon>
        <taxon>Craniata</taxon>
        <taxon>Vertebrata</taxon>
        <taxon>Euteleostomi</taxon>
        <taxon>Actinopterygii</taxon>
        <taxon>Polypteriformes</taxon>
        <taxon>Polypteridae</taxon>
        <taxon>Erpetoichthys</taxon>
    </lineage>
</organism>
<dbReference type="GeneTree" id="ENSGT01150000286950"/>
<dbReference type="Pfam" id="PF15227">
    <property type="entry name" value="zf-C3HC4_4"/>
    <property type="match status" value="1"/>
</dbReference>
<proteinExistence type="predicted"/>
<dbReference type="Gene3D" id="3.30.40.10">
    <property type="entry name" value="Zinc/RING finger domain, C3HC4 (zinc finger)"/>
    <property type="match status" value="1"/>
</dbReference>
<accession>A0A8C4RGC6</accession>
<evidence type="ECO:0000313" key="7">
    <source>
        <dbReference type="Ensembl" id="ENSECRP00000001320.1"/>
    </source>
</evidence>
<reference evidence="7" key="1">
    <citation type="submission" date="2021-06" db="EMBL/GenBank/DDBJ databases">
        <authorList>
            <consortium name="Wellcome Sanger Institute Data Sharing"/>
        </authorList>
    </citation>
    <scope>NUCLEOTIDE SEQUENCE [LARGE SCALE GENOMIC DNA]</scope>
</reference>
<evidence type="ECO:0000313" key="8">
    <source>
        <dbReference type="Proteomes" id="UP000694620"/>
    </source>
</evidence>
<dbReference type="InterPro" id="IPR001841">
    <property type="entry name" value="Znf_RING"/>
</dbReference>
<dbReference type="Gene3D" id="4.10.830.40">
    <property type="match status" value="1"/>
</dbReference>
<keyword evidence="1" id="KW-0479">Metal-binding</keyword>
<dbReference type="Ensembl" id="ENSECRT00000001343.1">
    <property type="protein sequence ID" value="ENSECRP00000001320.1"/>
    <property type="gene ID" value="ENSECRG00000000923.1"/>
</dbReference>
<dbReference type="SUPFAM" id="SSF57850">
    <property type="entry name" value="RING/U-box"/>
    <property type="match status" value="1"/>
</dbReference>
<dbReference type="PROSITE" id="PS50089">
    <property type="entry name" value="ZF_RING_2"/>
    <property type="match status" value="1"/>
</dbReference>
<dbReference type="InterPro" id="IPR051051">
    <property type="entry name" value="E3_ubiq-ligase_TRIM/RNF"/>
</dbReference>
<evidence type="ECO:0000256" key="3">
    <source>
        <dbReference type="ARBA" id="ARBA00022833"/>
    </source>
</evidence>
<evidence type="ECO:0000259" key="5">
    <source>
        <dbReference type="PROSITE" id="PS50089"/>
    </source>
</evidence>
<dbReference type="PANTHER" id="PTHR25465:SF14">
    <property type="entry name" value="E3 UBIQUITIN-PROTEIN LIGASE TRIM65"/>
    <property type="match status" value="1"/>
</dbReference>
<dbReference type="GO" id="GO:0008270">
    <property type="term" value="F:zinc ion binding"/>
    <property type="evidence" value="ECO:0007669"/>
    <property type="project" value="UniProtKB-KW"/>
</dbReference>
<dbReference type="SMART" id="SM00336">
    <property type="entry name" value="BBOX"/>
    <property type="match status" value="1"/>
</dbReference>
<evidence type="ECO:0000259" key="6">
    <source>
        <dbReference type="PROSITE" id="PS50119"/>
    </source>
</evidence>
<reference evidence="7" key="2">
    <citation type="submission" date="2025-08" db="UniProtKB">
        <authorList>
            <consortium name="Ensembl"/>
        </authorList>
    </citation>
    <scope>IDENTIFICATION</scope>
</reference>
<dbReference type="Gene3D" id="3.30.160.60">
    <property type="entry name" value="Classic Zinc Finger"/>
    <property type="match status" value="1"/>
</dbReference>
<evidence type="ECO:0000256" key="4">
    <source>
        <dbReference type="PROSITE-ProRule" id="PRU00024"/>
    </source>
</evidence>
<dbReference type="Proteomes" id="UP000694620">
    <property type="component" value="Chromosome 5"/>
</dbReference>
<name>A0A8C4RGC6_ERPCA</name>
<feature type="domain" description="RING-type" evidence="5">
    <location>
        <begin position="17"/>
        <end position="55"/>
    </location>
</feature>
<dbReference type="InterPro" id="IPR013083">
    <property type="entry name" value="Znf_RING/FYVE/PHD"/>
</dbReference>
<sequence>MAEAQLFVSQDEFTGSICLDTLTDPVAIPCGHSFCLKCLTNYWDHSQKFFCPQCRENFTTRPALRRNTLLNEVIMKLKKTTISPPPSKNYAIPGDMECDICTGKKFRAVKSCLTCLASYCQTHLQPHYEVAAWKGHKLVDPDINLKEKLCEKHQKSLEMFCRTDKTCICVMCGMTEHKSYEKVKLKTEREGKQIASQFYISLCKEELPDFNIKCTST</sequence>
<evidence type="ECO:0000256" key="1">
    <source>
        <dbReference type="ARBA" id="ARBA00022723"/>
    </source>
</evidence>
<dbReference type="InterPro" id="IPR000315">
    <property type="entry name" value="Znf_B-box"/>
</dbReference>
<evidence type="ECO:0000256" key="2">
    <source>
        <dbReference type="ARBA" id="ARBA00022771"/>
    </source>
</evidence>
<dbReference type="PROSITE" id="PS50119">
    <property type="entry name" value="ZF_BBOX"/>
    <property type="match status" value="1"/>
</dbReference>
<dbReference type="PANTHER" id="PTHR25465">
    <property type="entry name" value="B-BOX DOMAIN CONTAINING"/>
    <property type="match status" value="1"/>
</dbReference>
<feature type="domain" description="B box-type" evidence="6">
    <location>
        <begin position="145"/>
        <end position="185"/>
    </location>
</feature>
<dbReference type="AlphaFoldDB" id="A0A8C4RGC6"/>
<dbReference type="InterPro" id="IPR017907">
    <property type="entry name" value="Znf_RING_CS"/>
</dbReference>
<reference evidence="7" key="3">
    <citation type="submission" date="2025-09" db="UniProtKB">
        <authorList>
            <consortium name="Ensembl"/>
        </authorList>
    </citation>
    <scope>IDENTIFICATION</scope>
</reference>
<keyword evidence="8" id="KW-1185">Reference proteome</keyword>